<dbReference type="PATRIC" id="fig|1357400.3.peg.218"/>
<dbReference type="HOGENOM" id="CLU_054536_0_0_7"/>
<comment type="caution">
    <text evidence="1">The sequence shown here is derived from an EMBL/GenBank/DDBJ whole genome shotgun (WGS) entry which is preliminary data.</text>
</comment>
<accession>V8CBM0</accession>
<dbReference type="AlphaFoldDB" id="V8CBM0"/>
<keyword evidence="2" id="KW-1185">Reference proteome</keyword>
<protein>
    <submittedName>
        <fullName evidence="1">Uncharacterized protein</fullName>
    </submittedName>
</protein>
<dbReference type="STRING" id="1357400.HMPREF2086_00147"/>
<dbReference type="RefSeq" id="WP_023926815.1">
    <property type="nucleotide sequence ID" value="NZ_KI669454.1"/>
</dbReference>
<evidence type="ECO:0000313" key="1">
    <source>
        <dbReference type="EMBL" id="ETD24813.1"/>
    </source>
</evidence>
<dbReference type="eggNOG" id="COG0770">
    <property type="taxonomic scope" value="Bacteria"/>
</dbReference>
<organism evidence="1 2">
    <name type="scientific">Helicobacter macacae MIT 99-5501</name>
    <dbReference type="NCBI Taxonomy" id="1357400"/>
    <lineage>
        <taxon>Bacteria</taxon>
        <taxon>Pseudomonadati</taxon>
        <taxon>Campylobacterota</taxon>
        <taxon>Epsilonproteobacteria</taxon>
        <taxon>Campylobacterales</taxon>
        <taxon>Helicobacteraceae</taxon>
        <taxon>Helicobacter</taxon>
    </lineage>
</organism>
<evidence type="ECO:0000313" key="2">
    <source>
        <dbReference type="Proteomes" id="UP000018731"/>
    </source>
</evidence>
<proteinExistence type="predicted"/>
<sequence>MRVLEASEIICGELINTPAIGSFEGFATKVEDVKRGVLFFALDSDDIDAALEKGAFGVVFDSSTQMRNVEIAWIKVDNIQSCISRLVRYLLISKKIEIILLDEIQYAIAKQIIRAKEVLFFDEYKGGFISANNSINNSMRFSVCELLDEIVQQNPTKIITSLEGIADLSIEEYTTCVNPQHLPFDIITPHQIFESKFYHKISAYQIPLPAVFLPELAAVVEQLCLREGEEIAFDMSDFAPIEKLLPIALSPEARILPLGKSNKVVISTNSVDIFLRYVRYLKENARYGELAFFVPRILDDKSKEVFTPIPCEGDSSEYGGESSALQSYCKVGFCVEYDRGGAQSEVASENPQGKESGENKQNNASDKLEAICYDSSNELPKLLKLSRFNFALVLGISTEGLIFVLNEASKDTSPVLF</sequence>
<dbReference type="Proteomes" id="UP000018731">
    <property type="component" value="Unassembled WGS sequence"/>
</dbReference>
<reference evidence="1 2" key="1">
    <citation type="journal article" date="2014" name="Genome Announc.">
        <title>Draft genome sequences of six enterohepatic helicobacter species isolated from humans and one from rhesus macaques.</title>
        <authorList>
            <person name="Shen Z."/>
            <person name="Sheh A."/>
            <person name="Young S.K."/>
            <person name="Abouelliel A."/>
            <person name="Ward D.V."/>
            <person name="Earl A.M."/>
            <person name="Fox J.G."/>
        </authorList>
    </citation>
    <scope>NUCLEOTIDE SEQUENCE [LARGE SCALE GENOMIC DNA]</scope>
    <source>
        <strain evidence="1 2">MIT 99-5501</strain>
    </source>
</reference>
<dbReference type="OrthoDB" id="5338390at2"/>
<name>V8CBM0_9HELI</name>
<gene>
    <name evidence="1" type="ORF">HMPREF2086_00147</name>
</gene>
<dbReference type="EMBL" id="AZJI01000001">
    <property type="protein sequence ID" value="ETD24813.1"/>
    <property type="molecule type" value="Genomic_DNA"/>
</dbReference>